<proteinExistence type="predicted"/>
<reference evidence="1 2" key="1">
    <citation type="submission" date="2007-04" db="EMBL/GenBank/DDBJ databases">
        <authorList>
            <person name="Fulton L."/>
            <person name="Clifton S."/>
            <person name="Fulton B."/>
            <person name="Xu J."/>
            <person name="Minx P."/>
            <person name="Pepin K.H."/>
            <person name="Johnson M."/>
            <person name="Thiruvilangam P."/>
            <person name="Bhonagiri V."/>
            <person name="Nash W.E."/>
            <person name="Mardis E.R."/>
            <person name="Wilson R.K."/>
        </authorList>
    </citation>
    <scope>NUCLEOTIDE SEQUENCE [LARGE SCALE GENOMIC DNA]</scope>
    <source>
        <strain evidence="1 2">L2-32</strain>
    </source>
</reference>
<dbReference type="HOGENOM" id="CLU_2950988_0_0_11"/>
<protein>
    <submittedName>
        <fullName evidence="1">Uncharacterized protein</fullName>
    </submittedName>
</protein>
<accession>A7A3U7</accession>
<name>A7A3U7_BIFAD</name>
<reference evidence="1 2" key="2">
    <citation type="submission" date="2007-05" db="EMBL/GenBank/DDBJ databases">
        <title>Draft genome sequence of Bifidobacterium adolescentis (L2-32).</title>
        <authorList>
            <person name="Sudarsanam P."/>
            <person name="Ley R."/>
            <person name="Guruge J."/>
            <person name="Turnbaugh P.J."/>
            <person name="Mahowald M."/>
            <person name="Liep D."/>
            <person name="Gordon J."/>
        </authorList>
    </citation>
    <scope>NUCLEOTIDE SEQUENCE [LARGE SCALE GENOMIC DNA]</scope>
    <source>
        <strain evidence="1 2">L2-32</strain>
    </source>
</reference>
<sequence length="59" mass="6685">MFRSVYIAISCDCAAARRGPFQHTRAIVCPGIRIYERRALRHAFFSDAVVERMTGIEPA</sequence>
<evidence type="ECO:0000313" key="2">
    <source>
        <dbReference type="Proteomes" id="UP000003773"/>
    </source>
</evidence>
<dbReference type="Proteomes" id="UP000003773">
    <property type="component" value="Unassembled WGS sequence"/>
</dbReference>
<gene>
    <name evidence="1" type="ORF">BIFADO_00494</name>
</gene>
<dbReference type="AlphaFoldDB" id="A7A3U7"/>
<comment type="caution">
    <text evidence="1">The sequence shown here is derived from an EMBL/GenBank/DDBJ whole genome shotgun (WGS) entry which is preliminary data.</text>
</comment>
<organism evidence="1 2">
    <name type="scientific">Bifidobacterium adolescentis L2-32</name>
    <dbReference type="NCBI Taxonomy" id="411481"/>
    <lineage>
        <taxon>Bacteria</taxon>
        <taxon>Bacillati</taxon>
        <taxon>Actinomycetota</taxon>
        <taxon>Actinomycetes</taxon>
        <taxon>Bifidobacteriales</taxon>
        <taxon>Bifidobacteriaceae</taxon>
        <taxon>Bifidobacterium</taxon>
    </lineage>
</organism>
<evidence type="ECO:0000313" key="1">
    <source>
        <dbReference type="EMBL" id="EDN83581.1"/>
    </source>
</evidence>
<dbReference type="EMBL" id="AAXD02000018">
    <property type="protein sequence ID" value="EDN83581.1"/>
    <property type="molecule type" value="Genomic_DNA"/>
</dbReference>